<dbReference type="PANTHER" id="PTHR11439:SF467">
    <property type="entry name" value="INTEGRASE CATALYTIC DOMAIN-CONTAINING PROTEIN"/>
    <property type="match status" value="1"/>
</dbReference>
<dbReference type="CDD" id="cd09272">
    <property type="entry name" value="RNase_HI_RT_Ty1"/>
    <property type="match status" value="1"/>
</dbReference>
<keyword evidence="3" id="KW-1185">Reference proteome</keyword>
<organism evidence="2 3">
    <name type="scientific">Tanacetum coccineum</name>
    <dbReference type="NCBI Taxonomy" id="301880"/>
    <lineage>
        <taxon>Eukaryota</taxon>
        <taxon>Viridiplantae</taxon>
        <taxon>Streptophyta</taxon>
        <taxon>Embryophyta</taxon>
        <taxon>Tracheophyta</taxon>
        <taxon>Spermatophyta</taxon>
        <taxon>Magnoliopsida</taxon>
        <taxon>eudicotyledons</taxon>
        <taxon>Gunneridae</taxon>
        <taxon>Pentapetalae</taxon>
        <taxon>asterids</taxon>
        <taxon>campanulids</taxon>
        <taxon>Asterales</taxon>
        <taxon>Asteraceae</taxon>
        <taxon>Asteroideae</taxon>
        <taxon>Anthemideae</taxon>
        <taxon>Anthemidinae</taxon>
        <taxon>Tanacetum</taxon>
    </lineage>
</organism>
<evidence type="ECO:0000256" key="1">
    <source>
        <dbReference type="SAM" id="MobiDB-lite"/>
    </source>
</evidence>
<sequence>MKRSYEDRRYSKEVAPMTPQLQRSTRESRAPVRYSPSAQNYLLLTENGEPESYSEALMERRHYRASGCSEVKRMSQDGKKSCEDDYNQVCTKADINSYAVGVVSKDMSNPRETESIWKLSSGCYAYSKGTSKATLYFSRKEVILEGFSDSDYGELDRAQTEYRLFCDNQRAIHLAKNPVFHGRTKHIKIRYHSIRELVSEGTLSLKKILRSKNPADMLTNVVTTKC</sequence>
<evidence type="ECO:0000313" key="3">
    <source>
        <dbReference type="Proteomes" id="UP001151760"/>
    </source>
</evidence>
<accession>A0ABQ5A6P8</accession>
<feature type="region of interest" description="Disordered" evidence="1">
    <location>
        <begin position="1"/>
        <end position="32"/>
    </location>
</feature>
<proteinExistence type="predicted"/>
<dbReference type="EMBL" id="BQNB010012033">
    <property type="protein sequence ID" value="GJS98310.1"/>
    <property type="molecule type" value="Genomic_DNA"/>
</dbReference>
<protein>
    <recommendedName>
        <fullName evidence="4">Retrovirus-related Pol polyprotein from transposon TNT 1-94</fullName>
    </recommendedName>
</protein>
<evidence type="ECO:0000313" key="2">
    <source>
        <dbReference type="EMBL" id="GJS98310.1"/>
    </source>
</evidence>
<feature type="compositionally biased region" description="Basic and acidic residues" evidence="1">
    <location>
        <begin position="1"/>
        <end position="12"/>
    </location>
</feature>
<reference evidence="2" key="1">
    <citation type="journal article" date="2022" name="Int. J. Mol. Sci.">
        <title>Draft Genome of Tanacetum Coccineum: Genomic Comparison of Closely Related Tanacetum-Family Plants.</title>
        <authorList>
            <person name="Yamashiro T."/>
            <person name="Shiraishi A."/>
            <person name="Nakayama K."/>
            <person name="Satake H."/>
        </authorList>
    </citation>
    <scope>NUCLEOTIDE SEQUENCE</scope>
</reference>
<gene>
    <name evidence="2" type="ORF">Tco_0819480</name>
</gene>
<dbReference type="Proteomes" id="UP001151760">
    <property type="component" value="Unassembled WGS sequence"/>
</dbReference>
<evidence type="ECO:0008006" key="4">
    <source>
        <dbReference type="Google" id="ProtNLM"/>
    </source>
</evidence>
<comment type="caution">
    <text evidence="2">The sequence shown here is derived from an EMBL/GenBank/DDBJ whole genome shotgun (WGS) entry which is preliminary data.</text>
</comment>
<reference evidence="2" key="2">
    <citation type="submission" date="2022-01" db="EMBL/GenBank/DDBJ databases">
        <authorList>
            <person name="Yamashiro T."/>
            <person name="Shiraishi A."/>
            <person name="Satake H."/>
            <person name="Nakayama K."/>
        </authorList>
    </citation>
    <scope>NUCLEOTIDE SEQUENCE</scope>
</reference>
<name>A0ABQ5A6P8_9ASTR</name>
<dbReference type="PANTHER" id="PTHR11439">
    <property type="entry name" value="GAG-POL-RELATED RETROTRANSPOSON"/>
    <property type="match status" value="1"/>
</dbReference>